<evidence type="ECO:0000313" key="1">
    <source>
        <dbReference type="EMBL" id="VDM68885.1"/>
    </source>
</evidence>
<accession>A0A3P7KC70</accession>
<dbReference type="EMBL" id="UYYB01010319">
    <property type="protein sequence ID" value="VDM68885.1"/>
    <property type="molecule type" value="Genomic_DNA"/>
</dbReference>
<gene>
    <name evidence="1" type="ORF">SVUK_LOCUS3883</name>
</gene>
<protein>
    <submittedName>
        <fullName evidence="1">Uncharacterized protein</fullName>
    </submittedName>
</protein>
<keyword evidence="2" id="KW-1185">Reference proteome</keyword>
<dbReference type="AlphaFoldDB" id="A0A3P7KC70"/>
<sequence>MDELNSLSFERMQCLFEFTNLAIQLENQLASVRCAMSKARTLRGVVLSTLFNIDAQTLVPTARVICEGDTFKLVDEISHDGDAGVEKVHIRIACFSLALNCPSKCTTLIF</sequence>
<reference evidence="1 2" key="1">
    <citation type="submission" date="2018-11" db="EMBL/GenBank/DDBJ databases">
        <authorList>
            <consortium name="Pathogen Informatics"/>
        </authorList>
    </citation>
    <scope>NUCLEOTIDE SEQUENCE [LARGE SCALE GENOMIC DNA]</scope>
</reference>
<dbReference type="OrthoDB" id="5826082at2759"/>
<organism evidence="1 2">
    <name type="scientific">Strongylus vulgaris</name>
    <name type="common">Blood worm</name>
    <dbReference type="NCBI Taxonomy" id="40348"/>
    <lineage>
        <taxon>Eukaryota</taxon>
        <taxon>Metazoa</taxon>
        <taxon>Ecdysozoa</taxon>
        <taxon>Nematoda</taxon>
        <taxon>Chromadorea</taxon>
        <taxon>Rhabditida</taxon>
        <taxon>Rhabditina</taxon>
        <taxon>Rhabditomorpha</taxon>
        <taxon>Strongyloidea</taxon>
        <taxon>Strongylidae</taxon>
        <taxon>Strongylus</taxon>
    </lineage>
</organism>
<dbReference type="Proteomes" id="UP000270094">
    <property type="component" value="Unassembled WGS sequence"/>
</dbReference>
<evidence type="ECO:0000313" key="2">
    <source>
        <dbReference type="Proteomes" id="UP000270094"/>
    </source>
</evidence>
<proteinExistence type="predicted"/>
<name>A0A3P7KC70_STRVU</name>